<evidence type="ECO:0000256" key="1">
    <source>
        <dbReference type="SAM" id="SignalP"/>
    </source>
</evidence>
<dbReference type="PANTHER" id="PTHR43640:SF1">
    <property type="entry name" value="THIOREDOXIN-DEPENDENT PEROXIREDOXIN"/>
    <property type="match status" value="1"/>
</dbReference>
<feature type="chain" id="PRO_5020633554" evidence="1">
    <location>
        <begin position="18"/>
        <end position="197"/>
    </location>
</feature>
<reference evidence="3 4" key="1">
    <citation type="submission" date="2019-03" db="EMBL/GenBank/DDBJ databases">
        <title>Genomic Encyclopedia of Type Strains, Phase IV (KMG-IV): sequencing the most valuable type-strain genomes for metagenomic binning, comparative biology and taxonomic classification.</title>
        <authorList>
            <person name="Goeker M."/>
        </authorList>
    </citation>
    <scope>NUCLEOTIDE SEQUENCE [LARGE SCALE GENOMIC DNA]</scope>
    <source>
        <strain evidence="3 4">DSM 100059</strain>
    </source>
</reference>
<dbReference type="EMBL" id="SODV01000001">
    <property type="protein sequence ID" value="TDX01554.1"/>
    <property type="molecule type" value="Genomic_DNA"/>
</dbReference>
<feature type="domain" description="Thioredoxin" evidence="2">
    <location>
        <begin position="22"/>
        <end position="178"/>
    </location>
</feature>
<organism evidence="3 4">
    <name type="scientific">Dinghuibacter silviterrae</name>
    <dbReference type="NCBI Taxonomy" id="1539049"/>
    <lineage>
        <taxon>Bacteria</taxon>
        <taxon>Pseudomonadati</taxon>
        <taxon>Bacteroidota</taxon>
        <taxon>Chitinophagia</taxon>
        <taxon>Chitinophagales</taxon>
        <taxon>Chitinophagaceae</taxon>
        <taxon>Dinghuibacter</taxon>
    </lineage>
</organism>
<accession>A0A4R8DTE9</accession>
<dbReference type="PANTHER" id="PTHR43640">
    <property type="entry name" value="OS07G0260300 PROTEIN"/>
    <property type="match status" value="1"/>
</dbReference>
<dbReference type="CDD" id="cd02969">
    <property type="entry name" value="PRX_like1"/>
    <property type="match status" value="1"/>
</dbReference>
<dbReference type="Proteomes" id="UP000294498">
    <property type="component" value="Unassembled WGS sequence"/>
</dbReference>
<feature type="signal peptide" evidence="1">
    <location>
        <begin position="1"/>
        <end position="17"/>
    </location>
</feature>
<dbReference type="Gene3D" id="3.40.30.10">
    <property type="entry name" value="Glutaredoxin"/>
    <property type="match status" value="1"/>
</dbReference>
<dbReference type="SUPFAM" id="SSF52833">
    <property type="entry name" value="Thioredoxin-like"/>
    <property type="match status" value="1"/>
</dbReference>
<dbReference type="InterPro" id="IPR047262">
    <property type="entry name" value="PRX-like1"/>
</dbReference>
<dbReference type="GO" id="GO:0016491">
    <property type="term" value="F:oxidoreductase activity"/>
    <property type="evidence" value="ECO:0007669"/>
    <property type="project" value="InterPro"/>
</dbReference>
<dbReference type="InterPro" id="IPR000866">
    <property type="entry name" value="AhpC/TSA"/>
</dbReference>
<evidence type="ECO:0000313" key="4">
    <source>
        <dbReference type="Proteomes" id="UP000294498"/>
    </source>
</evidence>
<dbReference type="InterPro" id="IPR013766">
    <property type="entry name" value="Thioredoxin_domain"/>
</dbReference>
<gene>
    <name evidence="3" type="ORF">EDB95_2594</name>
</gene>
<dbReference type="RefSeq" id="WP_133994192.1">
    <property type="nucleotide sequence ID" value="NZ_SODV01000001.1"/>
</dbReference>
<keyword evidence="4" id="KW-1185">Reference proteome</keyword>
<dbReference type="AlphaFoldDB" id="A0A4R8DTE9"/>
<protein>
    <submittedName>
        <fullName evidence="3">AhpC/TSA family protein</fullName>
    </submittedName>
</protein>
<sequence>MKRLTTLLFAAGLLAFAMPTPMPIGSTLPDTGVKMKDVSGKMVSFTDVRKANGLLVMFSCNTCPVVRGYQQRTKDICAYALAHRVGVILLNANEAQRDYSDSYSAMQAYAKDQQYQWPYVIDQDSKMANTFGASRTPECFLFDASGKLVYEGAIDNNPGNADGVTRAHLRVAMEEMLGGKEVSVKESRSVGCQIKRM</sequence>
<keyword evidence="1" id="KW-0732">Signal</keyword>
<dbReference type="Pfam" id="PF00578">
    <property type="entry name" value="AhpC-TSA"/>
    <property type="match status" value="1"/>
</dbReference>
<proteinExistence type="predicted"/>
<comment type="caution">
    <text evidence="3">The sequence shown here is derived from an EMBL/GenBank/DDBJ whole genome shotgun (WGS) entry which is preliminary data.</text>
</comment>
<dbReference type="InterPro" id="IPR036249">
    <property type="entry name" value="Thioredoxin-like_sf"/>
</dbReference>
<evidence type="ECO:0000259" key="2">
    <source>
        <dbReference type="PROSITE" id="PS51352"/>
    </source>
</evidence>
<dbReference type="GO" id="GO:0016209">
    <property type="term" value="F:antioxidant activity"/>
    <property type="evidence" value="ECO:0007669"/>
    <property type="project" value="InterPro"/>
</dbReference>
<dbReference type="OrthoDB" id="9809746at2"/>
<dbReference type="PROSITE" id="PS51352">
    <property type="entry name" value="THIOREDOXIN_2"/>
    <property type="match status" value="1"/>
</dbReference>
<evidence type="ECO:0000313" key="3">
    <source>
        <dbReference type="EMBL" id="TDX01554.1"/>
    </source>
</evidence>
<name>A0A4R8DTE9_9BACT</name>